<accession>A0AAD7G8T6</accession>
<dbReference type="EMBL" id="JARKIE010000206">
    <property type="protein sequence ID" value="KAJ7667091.1"/>
    <property type="molecule type" value="Genomic_DNA"/>
</dbReference>
<evidence type="ECO:0000313" key="2">
    <source>
        <dbReference type="Proteomes" id="UP001221757"/>
    </source>
</evidence>
<keyword evidence="2" id="KW-1185">Reference proteome</keyword>
<dbReference type="AlphaFoldDB" id="A0AAD7G8T6"/>
<comment type="caution">
    <text evidence="1">The sequence shown here is derived from an EMBL/GenBank/DDBJ whole genome shotgun (WGS) entry which is preliminary data.</text>
</comment>
<proteinExistence type="predicted"/>
<evidence type="ECO:0000313" key="1">
    <source>
        <dbReference type="EMBL" id="KAJ7667091.1"/>
    </source>
</evidence>
<protein>
    <submittedName>
        <fullName evidence="1">Uncharacterized protein</fullName>
    </submittedName>
</protein>
<sequence length="99" mass="12072">MRFSSADKLAVLRRDFLRDIRGPVGGFARKWSADRPYELLQRRFSSADKLAVLRRDVLRDIYSRRSRRFRRARRRSADRPYELRKRLLSLRAITYRETR</sequence>
<reference evidence="1" key="1">
    <citation type="submission" date="2023-03" db="EMBL/GenBank/DDBJ databases">
        <title>Massive genome expansion in bonnet fungi (Mycena s.s.) driven by repeated elements and novel gene families across ecological guilds.</title>
        <authorList>
            <consortium name="Lawrence Berkeley National Laboratory"/>
            <person name="Harder C.B."/>
            <person name="Miyauchi S."/>
            <person name="Viragh M."/>
            <person name="Kuo A."/>
            <person name="Thoen E."/>
            <person name="Andreopoulos B."/>
            <person name="Lu D."/>
            <person name="Skrede I."/>
            <person name="Drula E."/>
            <person name="Henrissat B."/>
            <person name="Morin E."/>
            <person name="Kohler A."/>
            <person name="Barry K."/>
            <person name="LaButti K."/>
            <person name="Morin E."/>
            <person name="Salamov A."/>
            <person name="Lipzen A."/>
            <person name="Mereny Z."/>
            <person name="Hegedus B."/>
            <person name="Baldrian P."/>
            <person name="Stursova M."/>
            <person name="Weitz H."/>
            <person name="Taylor A."/>
            <person name="Grigoriev I.V."/>
            <person name="Nagy L.G."/>
            <person name="Martin F."/>
            <person name="Kauserud H."/>
        </authorList>
    </citation>
    <scope>NUCLEOTIDE SEQUENCE</scope>
    <source>
        <strain evidence="1">CBHHK067</strain>
    </source>
</reference>
<dbReference type="Proteomes" id="UP001221757">
    <property type="component" value="Unassembled WGS sequence"/>
</dbReference>
<gene>
    <name evidence="1" type="ORF">B0H17DRAFT_1210479</name>
</gene>
<organism evidence="1 2">
    <name type="scientific">Mycena rosella</name>
    <name type="common">Pink bonnet</name>
    <name type="synonym">Agaricus rosellus</name>
    <dbReference type="NCBI Taxonomy" id="1033263"/>
    <lineage>
        <taxon>Eukaryota</taxon>
        <taxon>Fungi</taxon>
        <taxon>Dikarya</taxon>
        <taxon>Basidiomycota</taxon>
        <taxon>Agaricomycotina</taxon>
        <taxon>Agaricomycetes</taxon>
        <taxon>Agaricomycetidae</taxon>
        <taxon>Agaricales</taxon>
        <taxon>Marasmiineae</taxon>
        <taxon>Mycenaceae</taxon>
        <taxon>Mycena</taxon>
    </lineage>
</organism>
<name>A0AAD7G8T6_MYCRO</name>